<comment type="caution">
    <text evidence="3">The sequence shown here is derived from an EMBL/GenBank/DDBJ whole genome shotgun (WGS) entry which is preliminary data.</text>
</comment>
<dbReference type="Gene3D" id="1.10.3730.20">
    <property type="match status" value="1"/>
</dbReference>
<evidence type="ECO:0000256" key="1">
    <source>
        <dbReference type="SAM" id="Phobius"/>
    </source>
</evidence>
<feature type="transmembrane region" description="Helical" evidence="1">
    <location>
        <begin position="100"/>
        <end position="118"/>
    </location>
</feature>
<gene>
    <name evidence="3" type="ORF">AWJ14_03810</name>
</gene>
<dbReference type="PANTHER" id="PTHR22911">
    <property type="entry name" value="ACYL-MALONYL CONDENSING ENZYME-RELATED"/>
    <property type="match status" value="1"/>
</dbReference>
<keyword evidence="1" id="KW-0812">Transmembrane</keyword>
<feature type="domain" description="EamA" evidence="2">
    <location>
        <begin position="8"/>
        <end position="140"/>
    </location>
</feature>
<dbReference type="STRING" id="1480615.AWJ14_03810"/>
<dbReference type="AlphaFoldDB" id="A0A1C1YWR5"/>
<proteinExistence type="predicted"/>
<dbReference type="InterPro" id="IPR000620">
    <property type="entry name" value="EamA_dom"/>
</dbReference>
<dbReference type="SUPFAM" id="SSF103481">
    <property type="entry name" value="Multidrug resistance efflux transporter EmrE"/>
    <property type="match status" value="2"/>
</dbReference>
<keyword evidence="4" id="KW-1185">Reference proteome</keyword>
<sequence length="302" mass="32398">MALSKNMRGALFMSLAMAGFTFNDAITKLLTADLGVAQLIFMRGVVASVLIYLLARHRGAMRSWRRAADPWVMLRVVGELGGTLTFLIGLSHIPLANASAILQGLPLAVTMGAALFLAEPVGWRRWGAIIAGFIGILIVIRPGLDGFSPYALMIVGTVLFATMRDIATRKVDPEIPSLFLSTVTAVAVTLAGLVLIWPTGGWDPVSAPELGLIGLAACLLLVGYHFIVGSMREGDISFIAPFRYTSLLWALALGIVVFGDYPDTYTLVGSAIVIGSGLYTLYRERIRSDEMPASHAPVRHSP</sequence>
<keyword evidence="1" id="KW-1133">Transmembrane helix</keyword>
<feature type="transmembrane region" description="Helical" evidence="1">
    <location>
        <begin position="35"/>
        <end position="55"/>
    </location>
</feature>
<organism evidence="3 4">
    <name type="scientific">Hoeflea olei</name>
    <dbReference type="NCBI Taxonomy" id="1480615"/>
    <lineage>
        <taxon>Bacteria</taxon>
        <taxon>Pseudomonadati</taxon>
        <taxon>Pseudomonadota</taxon>
        <taxon>Alphaproteobacteria</taxon>
        <taxon>Hyphomicrobiales</taxon>
        <taxon>Rhizobiaceae</taxon>
        <taxon>Hoeflea</taxon>
    </lineage>
</organism>
<dbReference type="InterPro" id="IPR037185">
    <property type="entry name" value="EmrE-like"/>
</dbReference>
<dbReference type="Proteomes" id="UP000094795">
    <property type="component" value="Unassembled WGS sequence"/>
</dbReference>
<dbReference type="Pfam" id="PF00892">
    <property type="entry name" value="EamA"/>
    <property type="match status" value="2"/>
</dbReference>
<feature type="domain" description="EamA" evidence="2">
    <location>
        <begin position="151"/>
        <end position="276"/>
    </location>
</feature>
<dbReference type="GO" id="GO:0016020">
    <property type="term" value="C:membrane"/>
    <property type="evidence" value="ECO:0007669"/>
    <property type="project" value="InterPro"/>
</dbReference>
<keyword evidence="1" id="KW-0472">Membrane</keyword>
<feature type="transmembrane region" description="Helical" evidence="1">
    <location>
        <begin position="150"/>
        <end position="166"/>
    </location>
</feature>
<evidence type="ECO:0000259" key="2">
    <source>
        <dbReference type="Pfam" id="PF00892"/>
    </source>
</evidence>
<feature type="transmembrane region" description="Helical" evidence="1">
    <location>
        <begin position="76"/>
        <end position="94"/>
    </location>
</feature>
<name>A0A1C1YWR5_9HYPH</name>
<reference evidence="3 4" key="1">
    <citation type="submission" date="2015-12" db="EMBL/GenBank/DDBJ databases">
        <authorList>
            <person name="Shamseldin A."/>
            <person name="Moawad H."/>
            <person name="Abd El-Rahim W.M."/>
            <person name="Sadowsky M.J."/>
        </authorList>
    </citation>
    <scope>NUCLEOTIDE SEQUENCE [LARGE SCALE GENOMIC DNA]</scope>
    <source>
        <strain evidence="3 4">JC234</strain>
    </source>
</reference>
<feature type="transmembrane region" description="Helical" evidence="1">
    <location>
        <begin position="264"/>
        <end position="282"/>
    </location>
</feature>
<evidence type="ECO:0000313" key="4">
    <source>
        <dbReference type="Proteomes" id="UP000094795"/>
    </source>
</evidence>
<accession>A0A1C1YWR5</accession>
<protein>
    <recommendedName>
        <fullName evidence="2">EamA domain-containing protein</fullName>
    </recommendedName>
</protein>
<feature type="transmembrane region" description="Helical" evidence="1">
    <location>
        <begin position="125"/>
        <end position="144"/>
    </location>
</feature>
<dbReference type="PANTHER" id="PTHR22911:SF135">
    <property type="entry name" value="BLR4310 PROTEIN"/>
    <property type="match status" value="1"/>
</dbReference>
<feature type="transmembrane region" description="Helical" evidence="1">
    <location>
        <begin position="240"/>
        <end position="258"/>
    </location>
</feature>
<feature type="transmembrane region" description="Helical" evidence="1">
    <location>
        <begin position="178"/>
        <end position="198"/>
    </location>
</feature>
<dbReference type="EMBL" id="LQZT01000012">
    <property type="protein sequence ID" value="OCW57925.1"/>
    <property type="molecule type" value="Genomic_DNA"/>
</dbReference>
<dbReference type="RefSeq" id="WP_066178347.1">
    <property type="nucleotide sequence ID" value="NZ_LQZT01000012.1"/>
</dbReference>
<evidence type="ECO:0000313" key="3">
    <source>
        <dbReference type="EMBL" id="OCW57925.1"/>
    </source>
</evidence>
<feature type="transmembrane region" description="Helical" evidence="1">
    <location>
        <begin position="210"/>
        <end position="228"/>
    </location>
</feature>